<dbReference type="NCBIfam" id="NF008453">
    <property type="entry name" value="PRK11308.1"/>
    <property type="match status" value="2"/>
</dbReference>
<keyword evidence="10" id="KW-1185">Reference proteome</keyword>
<keyword evidence="4" id="KW-1003">Cell membrane</keyword>
<evidence type="ECO:0000313" key="9">
    <source>
        <dbReference type="EMBL" id="ACU53835.1"/>
    </source>
</evidence>
<keyword evidence="7" id="KW-0472">Membrane</keyword>
<comment type="subcellular location">
    <subcellularLocation>
        <location evidence="1">Cell membrane</location>
        <topology evidence="1">Peripheral membrane protein</topology>
    </subcellularLocation>
</comment>
<evidence type="ECO:0000256" key="6">
    <source>
        <dbReference type="ARBA" id="ARBA00022840"/>
    </source>
</evidence>
<dbReference type="SMART" id="SM00382">
    <property type="entry name" value="AAA"/>
    <property type="match status" value="2"/>
</dbReference>
<organism evidence="9 10">
    <name type="scientific">Acidimicrobium ferrooxidans (strain DSM 10331 / JCM 15462 / NBRC 103882 / ICP)</name>
    <dbReference type="NCBI Taxonomy" id="525909"/>
    <lineage>
        <taxon>Bacteria</taxon>
        <taxon>Bacillati</taxon>
        <taxon>Actinomycetota</taxon>
        <taxon>Acidimicrobiia</taxon>
        <taxon>Acidimicrobiales</taxon>
        <taxon>Acidimicrobiaceae</taxon>
        <taxon>Acidimicrobium</taxon>
    </lineage>
</organism>
<dbReference type="eggNOG" id="COG0444">
    <property type="taxonomic scope" value="Bacteria"/>
</dbReference>
<dbReference type="Gene3D" id="3.40.50.300">
    <property type="entry name" value="P-loop containing nucleotide triphosphate hydrolases"/>
    <property type="match status" value="2"/>
</dbReference>
<dbReference type="InterPro" id="IPR027417">
    <property type="entry name" value="P-loop_NTPase"/>
</dbReference>
<dbReference type="eggNOG" id="COG4608">
    <property type="taxonomic scope" value="Bacteria"/>
</dbReference>
<dbReference type="InterPro" id="IPR050388">
    <property type="entry name" value="ABC_Ni/Peptide_Import"/>
</dbReference>
<evidence type="ECO:0000256" key="3">
    <source>
        <dbReference type="ARBA" id="ARBA00022448"/>
    </source>
</evidence>
<name>C7LYM7_ACIFD</name>
<dbReference type="InterPro" id="IPR013563">
    <property type="entry name" value="Oligopep_ABC_C"/>
</dbReference>
<dbReference type="InterPro" id="IPR003439">
    <property type="entry name" value="ABC_transporter-like_ATP-bd"/>
</dbReference>
<comment type="similarity">
    <text evidence="2">Belongs to the ABC transporter superfamily.</text>
</comment>
<sequence length="690" mass="74489">MQELVQEDVIVRVEGLTTDLVRHGGSVRVIDGVSYEVARGETLGIVGESGSGKTISALSLLGLLPPQMRVVAGSARLEGEELIGASPRRLRELRGAAIGMIFQDPLSSLNPSKTIGWQVAEPLRIHQRLGAAAARQRALELLELVGIPSPKERLNDYPHQLSGGMRQRIMIAIALACGPKLIVADEPTTALDVTIQAQILGLLGELQDRLGTAMLLVTHDLGVIAGRTDRVLVMYAGRVVEAAPTRTLFSAMRHPYTQALLASIPVIGIDRSVPLPAIPGTPPPLGGAGVGCAFAPRCPRADERCRQEMPPLAVSAGHAVACWHPVDGPVRRTRLEVATSLAAVPRAMEPLVELVGLRKEFEIHSNVTRRHLGTVHAVAGVDLVIGRGETVGLVGESGCGKTTLGRMVVGLERPTGGELRIGGVDVVRLRGSERRSFHRRIQLMFQDPFASLDPRMRIASALAEPLRVQGLDRGEERLAGLLERVGLAREALWRYPHEFSGGQRQRIGLARALTLDPELIVADEPVSALDVSIRSQILNLMRETQRERGLSYLVISHDLSVVSYLADRIGVMYLGRLVEVGPTAAVIASPAHPYTRGLLRSVPLPDPERESAKRRLGAVIEGELPSALRPPTGCAFHQRCPFRVARCEVEAPEARTLDDGRVVACHRVDDVLAEPWSLEDVGQMASALRA</sequence>
<dbReference type="KEGG" id="afo:Afer_0890"/>
<feature type="domain" description="ABC transporter" evidence="8">
    <location>
        <begin position="11"/>
        <end position="261"/>
    </location>
</feature>
<gene>
    <name evidence="9" type="ordered locus">Afer_0890</name>
</gene>
<evidence type="ECO:0000256" key="4">
    <source>
        <dbReference type="ARBA" id="ARBA00022475"/>
    </source>
</evidence>
<dbReference type="PROSITE" id="PS00211">
    <property type="entry name" value="ABC_TRANSPORTER_1"/>
    <property type="match status" value="2"/>
</dbReference>
<dbReference type="RefSeq" id="WP_015798324.1">
    <property type="nucleotide sequence ID" value="NC_013124.1"/>
</dbReference>
<dbReference type="Pfam" id="PF00005">
    <property type="entry name" value="ABC_tran"/>
    <property type="match status" value="2"/>
</dbReference>
<evidence type="ECO:0000256" key="7">
    <source>
        <dbReference type="ARBA" id="ARBA00023136"/>
    </source>
</evidence>
<dbReference type="HOGENOM" id="CLU_000604_86_2_11"/>
<evidence type="ECO:0000256" key="5">
    <source>
        <dbReference type="ARBA" id="ARBA00022741"/>
    </source>
</evidence>
<dbReference type="CDD" id="cd03257">
    <property type="entry name" value="ABC_NikE_OppD_transporters"/>
    <property type="match status" value="2"/>
</dbReference>
<feature type="domain" description="ABC transporter" evidence="8">
    <location>
        <begin position="352"/>
        <end position="599"/>
    </location>
</feature>
<dbReference type="NCBIfam" id="TIGR01727">
    <property type="entry name" value="oligo_HPY"/>
    <property type="match status" value="2"/>
</dbReference>
<dbReference type="InterPro" id="IPR003593">
    <property type="entry name" value="AAA+_ATPase"/>
</dbReference>
<evidence type="ECO:0000259" key="8">
    <source>
        <dbReference type="PROSITE" id="PS50893"/>
    </source>
</evidence>
<dbReference type="GO" id="GO:0016887">
    <property type="term" value="F:ATP hydrolysis activity"/>
    <property type="evidence" value="ECO:0007669"/>
    <property type="project" value="InterPro"/>
</dbReference>
<keyword evidence="3" id="KW-0813">Transport</keyword>
<dbReference type="NCBIfam" id="NF007739">
    <property type="entry name" value="PRK10419.1"/>
    <property type="match status" value="2"/>
</dbReference>
<dbReference type="GO" id="GO:0005524">
    <property type="term" value="F:ATP binding"/>
    <property type="evidence" value="ECO:0007669"/>
    <property type="project" value="UniProtKB-KW"/>
</dbReference>
<dbReference type="PANTHER" id="PTHR43297">
    <property type="entry name" value="OLIGOPEPTIDE TRANSPORT ATP-BINDING PROTEIN APPD"/>
    <property type="match status" value="1"/>
</dbReference>
<evidence type="ECO:0000256" key="2">
    <source>
        <dbReference type="ARBA" id="ARBA00005417"/>
    </source>
</evidence>
<dbReference type="OrthoDB" id="2986442at2"/>
<dbReference type="InterPro" id="IPR017871">
    <property type="entry name" value="ABC_transporter-like_CS"/>
</dbReference>
<protein>
    <submittedName>
        <fullName evidence="9">Oligopeptide/dipeptide ABC transporter, ATPase subunit</fullName>
    </submittedName>
</protein>
<accession>C7LYM7</accession>
<dbReference type="EMBL" id="CP001631">
    <property type="protein sequence ID" value="ACU53835.1"/>
    <property type="molecule type" value="Genomic_DNA"/>
</dbReference>
<dbReference type="Proteomes" id="UP000000771">
    <property type="component" value="Chromosome"/>
</dbReference>
<dbReference type="STRING" id="525909.Afer_0890"/>
<dbReference type="GO" id="GO:0015833">
    <property type="term" value="P:peptide transport"/>
    <property type="evidence" value="ECO:0007669"/>
    <property type="project" value="InterPro"/>
</dbReference>
<dbReference type="GO" id="GO:0005886">
    <property type="term" value="C:plasma membrane"/>
    <property type="evidence" value="ECO:0007669"/>
    <property type="project" value="UniProtKB-SubCell"/>
</dbReference>
<evidence type="ECO:0000256" key="1">
    <source>
        <dbReference type="ARBA" id="ARBA00004202"/>
    </source>
</evidence>
<evidence type="ECO:0000313" key="10">
    <source>
        <dbReference type="Proteomes" id="UP000000771"/>
    </source>
</evidence>
<dbReference type="SUPFAM" id="SSF52540">
    <property type="entry name" value="P-loop containing nucleoside triphosphate hydrolases"/>
    <property type="match status" value="2"/>
</dbReference>
<proteinExistence type="inferred from homology"/>
<dbReference type="PANTHER" id="PTHR43297:SF2">
    <property type="entry name" value="DIPEPTIDE TRANSPORT ATP-BINDING PROTEIN DPPD"/>
    <property type="match status" value="1"/>
</dbReference>
<dbReference type="Pfam" id="PF08352">
    <property type="entry name" value="oligo_HPY"/>
    <property type="match status" value="2"/>
</dbReference>
<keyword evidence="6" id="KW-0067">ATP-binding</keyword>
<dbReference type="AlphaFoldDB" id="C7LYM7"/>
<dbReference type="PROSITE" id="PS50893">
    <property type="entry name" value="ABC_TRANSPORTER_2"/>
    <property type="match status" value="2"/>
</dbReference>
<dbReference type="FunFam" id="3.40.50.300:FF:000016">
    <property type="entry name" value="Oligopeptide ABC transporter ATP-binding component"/>
    <property type="match status" value="2"/>
</dbReference>
<keyword evidence="5" id="KW-0547">Nucleotide-binding</keyword>
<reference evidence="9 10" key="1">
    <citation type="journal article" date="2009" name="Stand. Genomic Sci.">
        <title>Complete genome sequence of Acidimicrobium ferrooxidans type strain (ICP).</title>
        <authorList>
            <person name="Clum A."/>
            <person name="Nolan M."/>
            <person name="Lang E."/>
            <person name="Glavina Del Rio T."/>
            <person name="Tice H."/>
            <person name="Copeland A."/>
            <person name="Cheng J.F."/>
            <person name="Lucas S."/>
            <person name="Chen F."/>
            <person name="Bruce D."/>
            <person name="Goodwin L."/>
            <person name="Pitluck S."/>
            <person name="Ivanova N."/>
            <person name="Mavrommatis K."/>
            <person name="Mikhailova N."/>
            <person name="Pati A."/>
            <person name="Chen A."/>
            <person name="Palaniappan K."/>
            <person name="Goker M."/>
            <person name="Spring S."/>
            <person name="Land M."/>
            <person name="Hauser L."/>
            <person name="Chang Y.J."/>
            <person name="Jeffries C.C."/>
            <person name="Chain P."/>
            <person name="Bristow J."/>
            <person name="Eisen J.A."/>
            <person name="Markowitz V."/>
            <person name="Hugenholtz P."/>
            <person name="Kyrpides N.C."/>
            <person name="Klenk H.P."/>
            <person name="Lapidus A."/>
        </authorList>
    </citation>
    <scope>NUCLEOTIDE SEQUENCE [LARGE SCALE GENOMIC DNA]</scope>
    <source>
        <strain evidence="10">DSM 10331 / JCM 15462 / NBRC 103882 / ICP</strain>
    </source>
</reference>